<sequence length="95" mass="9847">MRCATGTSHHVREEAEAKDQTMPPKESVPVIDDETGKKVSGGVDNEQPAEGSKAKTNNPAYNVGGTGEDGALSTEATVANGSAPAEEKDSEYKPS</sequence>
<gene>
    <name evidence="2" type="ORF">EJ03DRAFT_324677</name>
</gene>
<organism evidence="2 3">
    <name type="scientific">Teratosphaeria nubilosa</name>
    <dbReference type="NCBI Taxonomy" id="161662"/>
    <lineage>
        <taxon>Eukaryota</taxon>
        <taxon>Fungi</taxon>
        <taxon>Dikarya</taxon>
        <taxon>Ascomycota</taxon>
        <taxon>Pezizomycotina</taxon>
        <taxon>Dothideomycetes</taxon>
        <taxon>Dothideomycetidae</taxon>
        <taxon>Mycosphaerellales</taxon>
        <taxon>Teratosphaeriaceae</taxon>
        <taxon>Teratosphaeria</taxon>
    </lineage>
</organism>
<accession>A0A6G1LHB3</accession>
<feature type="compositionally biased region" description="Basic and acidic residues" evidence="1">
    <location>
        <begin position="10"/>
        <end position="19"/>
    </location>
</feature>
<feature type="region of interest" description="Disordered" evidence="1">
    <location>
        <begin position="1"/>
        <end position="95"/>
    </location>
</feature>
<protein>
    <submittedName>
        <fullName evidence="2">Uncharacterized protein</fullName>
    </submittedName>
</protein>
<evidence type="ECO:0000313" key="2">
    <source>
        <dbReference type="EMBL" id="KAF2772246.1"/>
    </source>
</evidence>
<keyword evidence="3" id="KW-1185">Reference proteome</keyword>
<dbReference type="AlphaFoldDB" id="A0A6G1LHB3"/>
<feature type="compositionally biased region" description="Basic and acidic residues" evidence="1">
    <location>
        <begin position="85"/>
        <end position="95"/>
    </location>
</feature>
<dbReference type="OrthoDB" id="3496665at2759"/>
<evidence type="ECO:0000313" key="3">
    <source>
        <dbReference type="Proteomes" id="UP000799436"/>
    </source>
</evidence>
<proteinExistence type="predicted"/>
<name>A0A6G1LHB3_9PEZI</name>
<evidence type="ECO:0000256" key="1">
    <source>
        <dbReference type="SAM" id="MobiDB-lite"/>
    </source>
</evidence>
<dbReference type="Proteomes" id="UP000799436">
    <property type="component" value="Unassembled WGS sequence"/>
</dbReference>
<reference evidence="2" key="1">
    <citation type="journal article" date="2020" name="Stud. Mycol.">
        <title>101 Dothideomycetes genomes: a test case for predicting lifestyles and emergence of pathogens.</title>
        <authorList>
            <person name="Haridas S."/>
            <person name="Albert R."/>
            <person name="Binder M."/>
            <person name="Bloem J."/>
            <person name="Labutti K."/>
            <person name="Salamov A."/>
            <person name="Andreopoulos B."/>
            <person name="Baker S."/>
            <person name="Barry K."/>
            <person name="Bills G."/>
            <person name="Bluhm B."/>
            <person name="Cannon C."/>
            <person name="Castanera R."/>
            <person name="Culley D."/>
            <person name="Daum C."/>
            <person name="Ezra D."/>
            <person name="Gonzalez J."/>
            <person name="Henrissat B."/>
            <person name="Kuo A."/>
            <person name="Liang C."/>
            <person name="Lipzen A."/>
            <person name="Lutzoni F."/>
            <person name="Magnuson J."/>
            <person name="Mondo S."/>
            <person name="Nolan M."/>
            <person name="Ohm R."/>
            <person name="Pangilinan J."/>
            <person name="Park H.-J."/>
            <person name="Ramirez L."/>
            <person name="Alfaro M."/>
            <person name="Sun H."/>
            <person name="Tritt A."/>
            <person name="Yoshinaga Y."/>
            <person name="Zwiers L.-H."/>
            <person name="Turgeon B."/>
            <person name="Goodwin S."/>
            <person name="Spatafora J."/>
            <person name="Crous P."/>
            <person name="Grigoriev I."/>
        </authorList>
    </citation>
    <scope>NUCLEOTIDE SEQUENCE</scope>
    <source>
        <strain evidence="2">CBS 116005</strain>
    </source>
</reference>
<dbReference type="EMBL" id="ML995815">
    <property type="protein sequence ID" value="KAF2772246.1"/>
    <property type="molecule type" value="Genomic_DNA"/>
</dbReference>